<feature type="domain" description="Gp5/Type VI secretion system Vgr protein OB-fold" evidence="1">
    <location>
        <begin position="30"/>
        <end position="70"/>
    </location>
</feature>
<protein>
    <submittedName>
        <fullName evidence="2">Baseplate assembly protein V</fullName>
    </submittedName>
</protein>
<sequence>MENNIRLGKISAIDYAAGMVRVVYHEKDDSVTRLVPLISSEYFMPEIGDQVLVLHLSNGTEAGVVMGRPWSEKNKPPEGAAGLYRKDLARAPGEAMIRYDGSTLTIKCAGAISIEAGGAITINGATIDLN</sequence>
<name>A0AAU8B672_9CAUD</name>
<dbReference type="EMBL" id="PP511788">
    <property type="protein sequence ID" value="XCD07423.1"/>
    <property type="molecule type" value="Genomic_DNA"/>
</dbReference>
<organism evidence="2">
    <name type="scientific">Dulem virus 34</name>
    <dbReference type="NCBI Taxonomy" id="3145752"/>
    <lineage>
        <taxon>Viruses</taxon>
        <taxon>Duplodnaviria</taxon>
        <taxon>Heunggongvirae</taxon>
        <taxon>Uroviricota</taxon>
        <taxon>Caudoviricetes</taxon>
    </lineage>
</organism>
<dbReference type="InterPro" id="IPR006531">
    <property type="entry name" value="Gp5/Vgr_OB"/>
</dbReference>
<dbReference type="Gene3D" id="2.40.50.230">
    <property type="entry name" value="Gp5 N-terminal domain"/>
    <property type="match status" value="1"/>
</dbReference>
<dbReference type="InterPro" id="IPR037026">
    <property type="entry name" value="Vgr_OB-fold_dom_sf"/>
</dbReference>
<dbReference type="Pfam" id="PF04717">
    <property type="entry name" value="Phage_base_V"/>
    <property type="match status" value="1"/>
</dbReference>
<reference evidence="2" key="1">
    <citation type="submission" date="2024-03" db="EMBL/GenBank/DDBJ databases">
        <title>Diverse circular DNA viruses in blood, oral, and fecal samples of captive lemurs.</title>
        <authorList>
            <person name="Paietta E.N."/>
            <person name="Kraberger S."/>
            <person name="Lund M.C."/>
            <person name="Custer J.M."/>
            <person name="Vargas K.M."/>
            <person name="Ehmke E.E."/>
            <person name="Yoder A.D."/>
            <person name="Varsani A."/>
        </authorList>
    </citation>
    <scope>NUCLEOTIDE SEQUENCE</scope>
    <source>
        <strain evidence="2">Duke_28FF_219</strain>
    </source>
</reference>
<proteinExistence type="predicted"/>
<evidence type="ECO:0000259" key="1">
    <source>
        <dbReference type="Pfam" id="PF04717"/>
    </source>
</evidence>
<evidence type="ECO:0000313" key="2">
    <source>
        <dbReference type="EMBL" id="XCD07423.1"/>
    </source>
</evidence>
<accession>A0AAU8B672</accession>